<dbReference type="AlphaFoldDB" id="A0A4S4M8C9"/>
<organism evidence="2 3">
    <name type="scientific">Antrodiella citrinella</name>
    <dbReference type="NCBI Taxonomy" id="2447956"/>
    <lineage>
        <taxon>Eukaryota</taxon>
        <taxon>Fungi</taxon>
        <taxon>Dikarya</taxon>
        <taxon>Basidiomycota</taxon>
        <taxon>Agaricomycotina</taxon>
        <taxon>Agaricomycetes</taxon>
        <taxon>Polyporales</taxon>
        <taxon>Steccherinaceae</taxon>
        <taxon>Antrodiella</taxon>
    </lineage>
</organism>
<comment type="caution">
    <text evidence="2">The sequence shown here is derived from an EMBL/GenBank/DDBJ whole genome shotgun (WGS) entry which is preliminary data.</text>
</comment>
<reference evidence="2 3" key="1">
    <citation type="submission" date="2019-02" db="EMBL/GenBank/DDBJ databases">
        <title>Genome sequencing of the rare red list fungi Antrodiella citrinella (Flaviporus citrinellus).</title>
        <authorList>
            <person name="Buettner E."/>
            <person name="Kellner H."/>
        </authorList>
    </citation>
    <scope>NUCLEOTIDE SEQUENCE [LARGE SCALE GENOMIC DNA]</scope>
    <source>
        <strain evidence="2 3">DSM 108506</strain>
    </source>
</reference>
<keyword evidence="3" id="KW-1185">Reference proteome</keyword>
<dbReference type="PANTHER" id="PTHR34065:SF1">
    <property type="entry name" value="CELL DIVISION CONTROL PROTEIN 14"/>
    <property type="match status" value="1"/>
</dbReference>
<sequence>MGTRIMQDTIMDALDDLSSSHVSTTRKGRALDSLEKLLAEICGTDLPDTFPLQYFIALQDTFQCNIPSRLLTWLSESTYRLEALVGKGTLEADKESEAHTLSNQLWQGLTIVQGIALQHPASKKFLSRRYALDTLLDLLLVSRHVSNPVKVTGSVSTAESKQAKSAVVTLTDVALDSLLCVLVDSSEALRTFEEANGVQYVVRILKRAGTPREVRMKCLEFLYFYLMDETITPSAVAANAINDTDLVPTAPNSPVKPSSRSTTQSSISSDRSSSSSSFSTDSGSSIFSNSTYASSFSASSFSGTSTPKDSMSPTATRKSTPFPIKQSPRIFTPPSAAKPRSLALLKKDVDYTPMSPKKAQVSKLGLGVPHLHSRQREVLSSEDNTDPEEITKSEPQTPKSRSPFDVLSPEKLSSRPGHRRGQLSMDVAEVPVPIRPPIPSVSRPLGTRTIEEKKEILGGMLGNVDALVEGVRKAGVWGLG</sequence>
<gene>
    <name evidence="2" type="ORF">EUX98_g8397</name>
</gene>
<feature type="compositionally biased region" description="Polar residues" evidence="1">
    <location>
        <begin position="307"/>
        <end position="319"/>
    </location>
</feature>
<evidence type="ECO:0000256" key="1">
    <source>
        <dbReference type="SAM" id="MobiDB-lite"/>
    </source>
</evidence>
<dbReference type="OrthoDB" id="5357220at2759"/>
<evidence type="ECO:0008006" key="4">
    <source>
        <dbReference type="Google" id="ProtNLM"/>
    </source>
</evidence>
<dbReference type="EMBL" id="SGPM01000453">
    <property type="protein sequence ID" value="THH21375.1"/>
    <property type="molecule type" value="Genomic_DNA"/>
</dbReference>
<evidence type="ECO:0000313" key="3">
    <source>
        <dbReference type="Proteomes" id="UP000308730"/>
    </source>
</evidence>
<protein>
    <recommendedName>
        <fullName evidence="4">Cell division control protein 14</fullName>
    </recommendedName>
</protein>
<feature type="region of interest" description="Disordered" evidence="1">
    <location>
        <begin position="355"/>
        <end position="424"/>
    </location>
</feature>
<feature type="region of interest" description="Disordered" evidence="1">
    <location>
        <begin position="298"/>
        <end position="339"/>
    </location>
</feature>
<proteinExistence type="predicted"/>
<dbReference type="PANTHER" id="PTHR34065">
    <property type="entry name" value="CELL DIVISION CONTROL PROTEIN 14"/>
    <property type="match status" value="1"/>
</dbReference>
<dbReference type="Proteomes" id="UP000308730">
    <property type="component" value="Unassembled WGS sequence"/>
</dbReference>
<feature type="region of interest" description="Disordered" evidence="1">
    <location>
        <begin position="246"/>
        <end position="285"/>
    </location>
</feature>
<accession>A0A4S4M8C9</accession>
<name>A0A4S4M8C9_9APHY</name>
<dbReference type="Pfam" id="PF08045">
    <property type="entry name" value="CDC14"/>
    <property type="match status" value="2"/>
</dbReference>
<dbReference type="InterPro" id="IPR012535">
    <property type="entry name" value="Cell_div_Cdc14"/>
</dbReference>
<feature type="compositionally biased region" description="Low complexity" evidence="1">
    <location>
        <begin position="258"/>
        <end position="285"/>
    </location>
</feature>
<evidence type="ECO:0000313" key="2">
    <source>
        <dbReference type="EMBL" id="THH21375.1"/>
    </source>
</evidence>